<dbReference type="EMBL" id="JAESVD010000009">
    <property type="protein sequence ID" value="MBL4914581.1"/>
    <property type="molecule type" value="Genomic_DNA"/>
</dbReference>
<evidence type="ECO:0000313" key="12">
    <source>
        <dbReference type="Proteomes" id="UP000604898"/>
    </source>
</evidence>
<evidence type="ECO:0000256" key="1">
    <source>
        <dbReference type="ARBA" id="ARBA00004241"/>
    </source>
</evidence>
<feature type="signal peptide" evidence="9">
    <location>
        <begin position="1"/>
        <end position="21"/>
    </location>
</feature>
<feature type="coiled-coil region" evidence="8">
    <location>
        <begin position="867"/>
        <end position="894"/>
    </location>
</feature>
<dbReference type="Gene3D" id="3.30.1300.30">
    <property type="entry name" value="GSPII I/J protein-like"/>
    <property type="match status" value="1"/>
</dbReference>
<evidence type="ECO:0000256" key="3">
    <source>
        <dbReference type="ARBA" id="ARBA00022452"/>
    </source>
</evidence>
<evidence type="ECO:0000256" key="7">
    <source>
        <dbReference type="ARBA" id="ARBA00023237"/>
    </source>
</evidence>
<keyword evidence="12" id="KW-1185">Reference proteome</keyword>
<proteinExistence type="predicted"/>
<name>A0ABS1T1A1_9GAMM</name>
<feature type="domain" description="Trimeric autotransporter adhesin YadA-like C-terminal membrane anchor" evidence="10">
    <location>
        <begin position="909"/>
        <end position="970"/>
    </location>
</feature>
<evidence type="ECO:0000256" key="9">
    <source>
        <dbReference type="SAM" id="SignalP"/>
    </source>
</evidence>
<accession>A0ABS1T1A1</accession>
<gene>
    <name evidence="11" type="ORF">JMA39_15875</name>
</gene>
<dbReference type="InterPro" id="IPR005594">
    <property type="entry name" value="YadA_C"/>
</dbReference>
<keyword evidence="4" id="KW-0812">Transmembrane</keyword>
<keyword evidence="8" id="KW-0175">Coiled coil</keyword>
<feature type="chain" id="PRO_5046424217" evidence="9">
    <location>
        <begin position="22"/>
        <end position="970"/>
    </location>
</feature>
<keyword evidence="3" id="KW-1134">Transmembrane beta strand</keyword>
<keyword evidence="5 9" id="KW-0732">Signal</keyword>
<protein>
    <submittedName>
        <fullName evidence="11">YadA C-terminal domain-containing protein</fullName>
    </submittedName>
</protein>
<evidence type="ECO:0000256" key="6">
    <source>
        <dbReference type="ARBA" id="ARBA00023136"/>
    </source>
</evidence>
<sequence length="970" mass="105738">MKKSIIALSVLSVLSINLANAASSIERQVKENKGDIDFIYEVTHRQDKDIMKLEYEATQSRNDINQINGNFDAMADVVESHQESLINLESVTNSLHRSGEMEAARLEKRIDEVASNSYDDAQLRADGREFVNSRLQSLDSSVQTRMQDLSADVDTRLNSAYTSGADEAARLDERIDSINTDKFDDAQLRADGREFVNSRLQSLDSSVQTRMQDLSADVDTRLNSAYTSGADEAARLDKRIDDIAFDDSALRKDGVQALNSMTKAGFNEAARLDKRIDDIAFDDSALRKDGVQALNSMAKAGFNEAARLDKRIDDISFDDSVLRKDGVQALNSMTKAGFNEAARLDKRIDDIAFDDSALRKDGVQALNSMAKAGFNEAARLDKRIDDIAFDDSALRKDGVQALKSMAKAGFNEAARLDKRIDDIAFDDSALRKDGAHALNSMARAGINEAARLDKRIDRINRDGYDDTQLRREASEYAAHVNKDVDNLFKGVSQNFHAITDLKLEHEVLADKGEVAYNSLRAEGAREVAKLESVANGVQRTGEIERVKMNNSIRKDAEQALNSMTKAGFNEAARLDKRIDNISFDDSALRKDAEQALSGLSKGVDSRMNHLANSGADEAARLNKRIDDISFDDSALRKDAEQALSGLSKGVDSRMSHLANSGADEAARLDKRIDEVAEKGYDDSQIRKDGQVAYDDALAKGEGAYKDLAAKGQDYVDTKFQNLDGDFKEAQQAMVVVQKQTRQNHEHIGENRQRIADVAAEVEAAKNSGGTVITDDDLKAARAEANQIANNAANKAIEDAVSNVEIDADTAKAVEAEVAKVAEKAIAEAVSKVDTDAALKEFFDTLSKQDRAIRGDGAAQVARLDGRIDANTKAIEENSKKIEALENRIDGFQDYMNENAAMTNALSGLPQPYGVGKVQVGVGLGFASDKKAVAIGMGYRATDAVVIRAGISKSAGSRGDVQGNLAVGYEF</sequence>
<comment type="caution">
    <text evidence="11">The sequence shown here is derived from an EMBL/GenBank/DDBJ whole genome shotgun (WGS) entry which is preliminary data.</text>
</comment>
<dbReference type="InterPro" id="IPR045584">
    <property type="entry name" value="Pilin-like"/>
</dbReference>
<evidence type="ECO:0000256" key="4">
    <source>
        <dbReference type="ARBA" id="ARBA00022692"/>
    </source>
</evidence>
<keyword evidence="7" id="KW-0998">Cell outer membrane</keyword>
<keyword evidence="6" id="KW-0472">Membrane</keyword>
<dbReference type="RefSeq" id="WP_202722832.1">
    <property type="nucleotide sequence ID" value="NZ_BPEX01000011.1"/>
</dbReference>
<evidence type="ECO:0000256" key="2">
    <source>
        <dbReference type="ARBA" id="ARBA00004442"/>
    </source>
</evidence>
<evidence type="ECO:0000256" key="8">
    <source>
        <dbReference type="SAM" id="Coils"/>
    </source>
</evidence>
<dbReference type="Proteomes" id="UP000604898">
    <property type="component" value="Unassembled WGS sequence"/>
</dbReference>
<dbReference type="Pfam" id="PF03895">
    <property type="entry name" value="YadA_anchor"/>
    <property type="match status" value="1"/>
</dbReference>
<comment type="subcellular location">
    <subcellularLocation>
        <location evidence="2">Cell outer membrane</location>
    </subcellularLocation>
    <subcellularLocation>
        <location evidence="1">Cell surface</location>
    </subcellularLocation>
</comment>
<reference evidence="11 12" key="1">
    <citation type="submission" date="2021-01" db="EMBL/GenBank/DDBJ databases">
        <title>Genome sequence of Shewanella schlegeliana JCM 11561.</title>
        <authorList>
            <person name="Zhang H."/>
            <person name="Li C."/>
        </authorList>
    </citation>
    <scope>NUCLEOTIDE SEQUENCE [LARGE SCALE GENOMIC DNA]</scope>
    <source>
        <strain evidence="11 12">JCM 11561</strain>
    </source>
</reference>
<dbReference type="SUPFAM" id="SSF54523">
    <property type="entry name" value="Pili subunits"/>
    <property type="match status" value="1"/>
</dbReference>
<organism evidence="11 12">
    <name type="scientific">Shewanella schlegeliana</name>
    <dbReference type="NCBI Taxonomy" id="190308"/>
    <lineage>
        <taxon>Bacteria</taxon>
        <taxon>Pseudomonadati</taxon>
        <taxon>Pseudomonadota</taxon>
        <taxon>Gammaproteobacteria</taxon>
        <taxon>Alteromonadales</taxon>
        <taxon>Shewanellaceae</taxon>
        <taxon>Shewanella</taxon>
    </lineage>
</organism>
<evidence type="ECO:0000256" key="5">
    <source>
        <dbReference type="ARBA" id="ARBA00022729"/>
    </source>
</evidence>
<evidence type="ECO:0000259" key="10">
    <source>
        <dbReference type="Pfam" id="PF03895"/>
    </source>
</evidence>
<evidence type="ECO:0000313" key="11">
    <source>
        <dbReference type="EMBL" id="MBL4914581.1"/>
    </source>
</evidence>